<dbReference type="GO" id="GO:0030139">
    <property type="term" value="C:endocytic vesicle"/>
    <property type="evidence" value="ECO:0007669"/>
    <property type="project" value="EnsemblFungi"/>
</dbReference>
<feature type="region of interest" description="Disordered" evidence="10">
    <location>
        <begin position="409"/>
        <end position="545"/>
    </location>
</feature>
<dbReference type="InterPro" id="IPR015505">
    <property type="entry name" value="Coronin"/>
</dbReference>
<evidence type="ECO:0000313" key="12">
    <source>
        <dbReference type="EMBL" id="KEZ44796.1"/>
    </source>
</evidence>
<dbReference type="InterPro" id="IPR001680">
    <property type="entry name" value="WD40_rpt"/>
</dbReference>
<dbReference type="SMART" id="SM00320">
    <property type="entry name" value="WD40"/>
    <property type="match status" value="3"/>
</dbReference>
<dbReference type="InterPro" id="IPR015943">
    <property type="entry name" value="WD40/YVTN_repeat-like_dom_sf"/>
</dbReference>
<comment type="subunit">
    <text evidence="7">Binds to F-actin.</text>
</comment>
<dbReference type="Pfam" id="PF00400">
    <property type="entry name" value="WD40"/>
    <property type="match status" value="3"/>
</dbReference>
<dbReference type="SUPFAM" id="SSF50978">
    <property type="entry name" value="WD40 repeat-like"/>
    <property type="match status" value="1"/>
</dbReference>
<dbReference type="GO" id="GO:0071933">
    <property type="term" value="F:Arp2/3 complex binding"/>
    <property type="evidence" value="ECO:0007669"/>
    <property type="project" value="EnsemblFungi"/>
</dbReference>
<evidence type="ECO:0000256" key="4">
    <source>
        <dbReference type="ARBA" id="ARBA00022737"/>
    </source>
</evidence>
<dbReference type="SMART" id="SM01167">
    <property type="entry name" value="DUF1900"/>
    <property type="match status" value="1"/>
</dbReference>
<reference evidence="12 13" key="1">
    <citation type="journal article" date="2014" name="Genome Announc.">
        <title>Draft genome sequence of the pathogenic fungus Scedosporium apiospermum.</title>
        <authorList>
            <person name="Vandeputte P."/>
            <person name="Ghamrawi S."/>
            <person name="Rechenmann M."/>
            <person name="Iltis A."/>
            <person name="Giraud S."/>
            <person name="Fleury M."/>
            <person name="Thornton C."/>
            <person name="Delhaes L."/>
            <person name="Meyer W."/>
            <person name="Papon N."/>
            <person name="Bouchara J.P."/>
        </authorList>
    </citation>
    <scope>NUCLEOTIDE SEQUENCE [LARGE SCALE GENOMIC DNA]</scope>
    <source>
        <strain evidence="12 13">IHEM 14462</strain>
    </source>
</reference>
<dbReference type="GO" id="GO:0034316">
    <property type="term" value="P:negative regulation of Arp2/3 complex-mediated actin nucleation"/>
    <property type="evidence" value="ECO:0007669"/>
    <property type="project" value="EnsemblFungi"/>
</dbReference>
<feature type="repeat" description="WD" evidence="8">
    <location>
        <begin position="133"/>
        <end position="175"/>
    </location>
</feature>
<dbReference type="OrthoDB" id="1850764at2759"/>
<accession>A0A084GBT4</accession>
<dbReference type="InterPro" id="IPR019775">
    <property type="entry name" value="WD40_repeat_CS"/>
</dbReference>
<protein>
    <recommendedName>
        <fullName evidence="9">Coronin</fullName>
    </recommendedName>
</protein>
<feature type="domain" description="DUF1899" evidence="11">
    <location>
        <begin position="4"/>
        <end position="68"/>
    </location>
</feature>
<dbReference type="InterPro" id="IPR036322">
    <property type="entry name" value="WD40_repeat_dom_sf"/>
</dbReference>
<dbReference type="PROSITE" id="PS00678">
    <property type="entry name" value="WD_REPEATS_1"/>
    <property type="match status" value="2"/>
</dbReference>
<dbReference type="InterPro" id="IPR020472">
    <property type="entry name" value="WD40_PAC1"/>
</dbReference>
<dbReference type="GeneID" id="27721979"/>
<dbReference type="GO" id="GO:0051666">
    <property type="term" value="P:actin cortical patch localization"/>
    <property type="evidence" value="ECO:0007669"/>
    <property type="project" value="EnsemblFungi"/>
</dbReference>
<dbReference type="VEuPathDB" id="FungiDB:SAPIO_CDS2907"/>
<sequence>MAHRFVRASKYRHVFGKSTRKEFCYDNLHISRNAWDTNLVKANPEFLSVNWESSGGGAFAVIPLEERGKLPDQIPLFRGHTAAVLDTDWNPFNDHLIASGSEDGKIFIWQVPKNFTLHVDAEEIPDVSPVAKLAGHSRKVGQVLFNPAAENIIASASGDFTIKLWDISAGQAHHTLRHNDIVQSLTWNATGTLLATTSRDKKIRVWDVRQERAVSEHAGHAGAKNSRAVWMGEHNRIATTGFSRMSERQIALWEPGNPEPIGGFTMLDSISGVCMPFWDEGSNCLYLAGKGDGNIRYFEYENDKFEFLTEYKSGDPQRGIAFLPRRGLHVHENEVMRAYKTVNDTYIEPISFTVPRRAETFQSDIYPPATGLKPAVSAKEWLDGKSGLPPKIDLESVYDGKAPVEVASDYKPPASSFASPPPSAKPVLKEEPKPTPAPVPERQPVSAADQKASISAMANKYQDQEEDDSGDDDDASSFEEISRPPQRTTAAAAAPPPVREEPRSRSPAKAPVRSPISTATPVFSSTSVSSGGAAAGGAGTPADVSSSLREIKELIQAQHGLIRAQSEQITHLTQEVETLKRRVTSGSQDQSERIRQLELELETLRS</sequence>
<dbReference type="Proteomes" id="UP000028545">
    <property type="component" value="Unassembled WGS sequence"/>
</dbReference>
<proteinExistence type="inferred from homology"/>
<feature type="repeat" description="WD" evidence="8">
    <location>
        <begin position="77"/>
        <end position="119"/>
    </location>
</feature>
<keyword evidence="4 9" id="KW-0677">Repeat</keyword>
<keyword evidence="13" id="KW-1185">Reference proteome</keyword>
<dbReference type="GO" id="GO:2000601">
    <property type="term" value="P:positive regulation of Arp2/3 complex-mediated actin nucleation"/>
    <property type="evidence" value="ECO:0007669"/>
    <property type="project" value="EnsemblFungi"/>
</dbReference>
<dbReference type="GO" id="GO:1990819">
    <property type="term" value="C:mating projection actin fusion focus"/>
    <property type="evidence" value="ECO:0007669"/>
    <property type="project" value="EnsemblFungi"/>
</dbReference>
<dbReference type="KEGG" id="sapo:SAPIO_CDS2907"/>
<dbReference type="PROSITE" id="PS50294">
    <property type="entry name" value="WD_REPEATS_REGION"/>
    <property type="match status" value="3"/>
</dbReference>
<evidence type="ECO:0000256" key="2">
    <source>
        <dbReference type="ARBA" id="ARBA00022553"/>
    </source>
</evidence>
<keyword evidence="5" id="KW-0175">Coiled coil</keyword>
<dbReference type="GO" id="GO:0030674">
    <property type="term" value="F:protein-macromolecule adaptor activity"/>
    <property type="evidence" value="ECO:0007669"/>
    <property type="project" value="EnsemblFungi"/>
</dbReference>
<evidence type="ECO:0000256" key="8">
    <source>
        <dbReference type="PROSITE-ProRule" id="PRU00221"/>
    </source>
</evidence>
<name>A0A084GBT4_PSEDA</name>
<dbReference type="AlphaFoldDB" id="A0A084GBT4"/>
<dbReference type="EMBL" id="JOWA01000087">
    <property type="protein sequence ID" value="KEZ44796.1"/>
    <property type="molecule type" value="Genomic_DNA"/>
</dbReference>
<dbReference type="GO" id="GO:0008017">
    <property type="term" value="F:microtubule binding"/>
    <property type="evidence" value="ECO:0007669"/>
    <property type="project" value="EnsemblFungi"/>
</dbReference>
<feature type="repeat" description="WD" evidence="8">
    <location>
        <begin position="175"/>
        <end position="216"/>
    </location>
</feature>
<dbReference type="FunFam" id="2.130.10.10:FF:000197">
    <property type="entry name" value="Coronin"/>
    <property type="match status" value="1"/>
</dbReference>
<keyword evidence="6" id="KW-0009">Actin-binding</keyword>
<comment type="similarity">
    <text evidence="1 9">Belongs to the WD repeat coronin family.</text>
</comment>
<dbReference type="HOGENOM" id="CLU_026859_3_1_1"/>
<dbReference type="SMART" id="SM01166">
    <property type="entry name" value="DUF1899"/>
    <property type="match status" value="1"/>
</dbReference>
<feature type="compositionally biased region" description="Low complexity" evidence="10">
    <location>
        <begin position="517"/>
        <end position="532"/>
    </location>
</feature>
<evidence type="ECO:0000313" key="13">
    <source>
        <dbReference type="Proteomes" id="UP000028545"/>
    </source>
</evidence>
<dbReference type="GO" id="GO:0071846">
    <property type="term" value="P:actin filament debranching"/>
    <property type="evidence" value="ECO:0007669"/>
    <property type="project" value="EnsemblFungi"/>
</dbReference>
<gene>
    <name evidence="12" type="ORF">SAPIO_CDS2907</name>
</gene>
<keyword evidence="3 8" id="KW-0853">WD repeat</keyword>
<dbReference type="GO" id="GO:0007015">
    <property type="term" value="P:actin filament organization"/>
    <property type="evidence" value="ECO:0007669"/>
    <property type="project" value="EnsemblFungi"/>
</dbReference>
<evidence type="ECO:0000256" key="9">
    <source>
        <dbReference type="RuleBase" id="RU280818"/>
    </source>
</evidence>
<evidence type="ECO:0000256" key="5">
    <source>
        <dbReference type="ARBA" id="ARBA00023054"/>
    </source>
</evidence>
<dbReference type="GO" id="GO:0051015">
    <property type="term" value="F:actin filament binding"/>
    <property type="evidence" value="ECO:0007669"/>
    <property type="project" value="EnsemblFungi"/>
</dbReference>
<dbReference type="GO" id="GO:0007017">
    <property type="term" value="P:microtubule-based process"/>
    <property type="evidence" value="ECO:0007669"/>
    <property type="project" value="EnsemblFungi"/>
</dbReference>
<dbReference type="Pfam" id="PF08953">
    <property type="entry name" value="DUF1899"/>
    <property type="match status" value="1"/>
</dbReference>
<organism evidence="12 13">
    <name type="scientific">Pseudallescheria apiosperma</name>
    <name type="common">Scedosporium apiospermum</name>
    <dbReference type="NCBI Taxonomy" id="563466"/>
    <lineage>
        <taxon>Eukaryota</taxon>
        <taxon>Fungi</taxon>
        <taxon>Dikarya</taxon>
        <taxon>Ascomycota</taxon>
        <taxon>Pezizomycotina</taxon>
        <taxon>Sordariomycetes</taxon>
        <taxon>Hypocreomycetidae</taxon>
        <taxon>Microascales</taxon>
        <taxon>Microascaceae</taxon>
        <taxon>Scedosporium</taxon>
    </lineage>
</organism>
<dbReference type="PROSITE" id="PS50082">
    <property type="entry name" value="WD_REPEATS_2"/>
    <property type="match status" value="3"/>
</dbReference>
<feature type="compositionally biased region" description="Acidic residues" evidence="10">
    <location>
        <begin position="464"/>
        <end position="477"/>
    </location>
</feature>
<dbReference type="InterPro" id="IPR015048">
    <property type="entry name" value="DUF1899"/>
</dbReference>
<comment type="caution">
    <text evidence="12">The sequence shown here is derived from an EMBL/GenBank/DDBJ whole genome shotgun (WGS) entry which is preliminary data.</text>
</comment>
<dbReference type="PANTHER" id="PTHR10856">
    <property type="entry name" value="CORONIN"/>
    <property type="match status" value="1"/>
</dbReference>
<dbReference type="RefSeq" id="XP_016644595.1">
    <property type="nucleotide sequence ID" value="XM_016785813.1"/>
</dbReference>
<dbReference type="PANTHER" id="PTHR10856:SF0">
    <property type="entry name" value="CORONIN"/>
    <property type="match status" value="1"/>
</dbReference>
<evidence type="ECO:0000256" key="7">
    <source>
        <dbReference type="ARBA" id="ARBA00062568"/>
    </source>
</evidence>
<evidence type="ECO:0000256" key="1">
    <source>
        <dbReference type="ARBA" id="ARBA00009482"/>
    </source>
</evidence>
<dbReference type="OMA" id="NFQDDIY"/>
<evidence type="ECO:0000256" key="10">
    <source>
        <dbReference type="SAM" id="MobiDB-lite"/>
    </source>
</evidence>
<dbReference type="Pfam" id="PF16300">
    <property type="entry name" value="WD40_4"/>
    <property type="match status" value="1"/>
</dbReference>
<keyword evidence="2" id="KW-0597">Phosphoprotein</keyword>
<feature type="compositionally biased region" description="Low complexity" evidence="10">
    <location>
        <begin position="483"/>
        <end position="493"/>
    </location>
</feature>
<dbReference type="GO" id="GO:0110085">
    <property type="term" value="C:mitotic actomyosin contractile ring"/>
    <property type="evidence" value="ECO:0007669"/>
    <property type="project" value="EnsemblFungi"/>
</dbReference>
<dbReference type="GO" id="GO:0030479">
    <property type="term" value="C:actin cortical patch"/>
    <property type="evidence" value="ECO:0007669"/>
    <property type="project" value="EnsemblFungi"/>
</dbReference>
<dbReference type="PRINTS" id="PR00320">
    <property type="entry name" value="GPROTEINBRPT"/>
</dbReference>
<dbReference type="Gene3D" id="2.130.10.10">
    <property type="entry name" value="YVTN repeat-like/Quinoprotein amine dehydrogenase"/>
    <property type="match status" value="1"/>
</dbReference>
<evidence type="ECO:0000259" key="11">
    <source>
        <dbReference type="SMART" id="SM01166"/>
    </source>
</evidence>
<evidence type="ECO:0000256" key="3">
    <source>
        <dbReference type="ARBA" id="ARBA00022574"/>
    </source>
</evidence>
<evidence type="ECO:0000256" key="6">
    <source>
        <dbReference type="ARBA" id="ARBA00023203"/>
    </source>
</evidence>